<dbReference type="UniPathway" id="UPA00261">
    <property type="reaction ID" value="UER00374"/>
</dbReference>
<dbReference type="AlphaFoldDB" id="A0A5C4VT52"/>
<dbReference type="PANTHER" id="PTHR42862:SF1">
    <property type="entry name" value="DELTA-1-PYRROLINE-5-CARBOXYLATE DEHYDROGENASE 2, ISOFORM A-RELATED"/>
    <property type="match status" value="1"/>
</dbReference>
<keyword evidence="11" id="KW-1185">Reference proteome</keyword>
<dbReference type="Gene3D" id="3.40.309.10">
    <property type="entry name" value="Aldehyde Dehydrogenase, Chain A, domain 2"/>
    <property type="match status" value="1"/>
</dbReference>
<keyword evidence="4 10" id="KW-0560">Oxidoreductase</keyword>
<keyword evidence="5" id="KW-0520">NAD</keyword>
<dbReference type="SUPFAM" id="SSF53720">
    <property type="entry name" value="ALDH-like"/>
    <property type="match status" value="1"/>
</dbReference>
<evidence type="ECO:0000256" key="1">
    <source>
        <dbReference type="ARBA" id="ARBA00004786"/>
    </source>
</evidence>
<dbReference type="PROSITE" id="PS00070">
    <property type="entry name" value="ALDEHYDE_DEHYDR_CYS"/>
    <property type="match status" value="1"/>
</dbReference>
<dbReference type="PANTHER" id="PTHR42862">
    <property type="entry name" value="DELTA-1-PYRROLINE-5-CARBOXYLATE DEHYDROGENASE 1, ISOFORM A-RELATED"/>
    <property type="match status" value="1"/>
</dbReference>
<dbReference type="InterPro" id="IPR016161">
    <property type="entry name" value="Ald_DH/histidinol_DH"/>
</dbReference>
<name>A0A5C4VT52_9ACTN</name>
<protein>
    <recommendedName>
        <fullName evidence="7">L-glutamate gamma-semialdehyde dehydrogenase</fullName>
        <ecNumber evidence="3">1.2.1.88</ecNumber>
    </recommendedName>
    <alternativeName>
        <fullName evidence="7">L-glutamate gamma-semialdehyde dehydrogenase</fullName>
    </alternativeName>
</protein>
<dbReference type="GO" id="GO:0009898">
    <property type="term" value="C:cytoplasmic side of plasma membrane"/>
    <property type="evidence" value="ECO:0007669"/>
    <property type="project" value="TreeGrafter"/>
</dbReference>
<evidence type="ECO:0000256" key="5">
    <source>
        <dbReference type="ARBA" id="ARBA00023027"/>
    </source>
</evidence>
<proteinExistence type="inferred from homology"/>
<accession>A0A5C4VT52</accession>
<dbReference type="EMBL" id="VDLX02000017">
    <property type="protein sequence ID" value="KAB8190021.1"/>
    <property type="molecule type" value="Genomic_DNA"/>
</dbReference>
<evidence type="ECO:0000256" key="7">
    <source>
        <dbReference type="ARBA" id="ARBA00032259"/>
    </source>
</evidence>
<dbReference type="NCBIfam" id="TIGR01236">
    <property type="entry name" value="D1pyr5carbox1"/>
    <property type="match status" value="1"/>
</dbReference>
<dbReference type="InterPro" id="IPR016160">
    <property type="entry name" value="Ald_DH_CS_CYS"/>
</dbReference>
<dbReference type="EC" id="1.2.1.88" evidence="3"/>
<dbReference type="InterPro" id="IPR016162">
    <property type="entry name" value="Ald_DH_N"/>
</dbReference>
<dbReference type="RefSeq" id="WP_139635001.1">
    <property type="nucleotide sequence ID" value="NZ_VDLX02000017.1"/>
</dbReference>
<dbReference type="FunFam" id="3.40.309.10:FF:000005">
    <property type="entry name" value="1-pyrroline-5-carboxylate dehydrogenase 1"/>
    <property type="match status" value="1"/>
</dbReference>
<dbReference type="FunFam" id="3.40.605.10:FF:000006">
    <property type="entry name" value="1-pyrroline-5-carboxylate dehydrogenase"/>
    <property type="match status" value="1"/>
</dbReference>
<dbReference type="GO" id="GO:0010133">
    <property type="term" value="P:L-proline catabolic process to L-glutamate"/>
    <property type="evidence" value="ECO:0007669"/>
    <property type="project" value="UniProtKB-UniPathway"/>
</dbReference>
<sequence length="541" mass="57951">MDAISNVPVPANERVLGYAPGSAERSALEDRIKELAGSSLDLTMTIGGERRLGAGAAIDVVQPHNHASVLGRTNDATAQDVQDAVDAALAAAPAWRALPFDERAAIFLRAAELLSGPWRATLNAATVLGQSKSAQQAEIDSACELIDFLRFNVSYARQLYAEQPLSSPGVWNRMEYRPLEGFVLAITPFNFTAIAGNLPTSAALMGNVVVWKPSPTQQFAAHFTMRLLEEAGLPPGVINMVTGNGQAVSEVALAHPELAGIHFTGSTATFQHLWRTVGQNIAGYRGYPRIVGETGGKDFVLAHPSADPGVLSTALIRGAFEYQGQKCSAASRAYVPRSLWSRMRDDFVSLAESLTVGDVAGDLSTFMGGVIDARAFAKHKEAIDRARAAANIDVLTGSYDDSVGYFVKPTVLECADPADEIFVKEYFGPILGVHVYDDGDFDAVLDQMKDIAPYALTGSVVAQDRYAIAAASERLRFSAGNFYVNDKPTGAVVGQQPFGGARASGTNDKAGSIFNLIRWVNARTIKETFVPPTDHRYPHMG</sequence>
<dbReference type="InterPro" id="IPR050485">
    <property type="entry name" value="Proline_metab_enzyme"/>
</dbReference>
<keyword evidence="6" id="KW-0642">Proline metabolism</keyword>
<dbReference type="GO" id="GO:0004657">
    <property type="term" value="F:proline dehydrogenase activity"/>
    <property type="evidence" value="ECO:0007669"/>
    <property type="project" value="UniProtKB-ARBA"/>
</dbReference>
<evidence type="ECO:0000313" key="11">
    <source>
        <dbReference type="Proteomes" id="UP000312512"/>
    </source>
</evidence>
<dbReference type="GO" id="GO:0003842">
    <property type="term" value="F:L-glutamate gamma-semialdehyde dehydrogenase activity"/>
    <property type="evidence" value="ECO:0007669"/>
    <property type="project" value="UniProtKB-EC"/>
</dbReference>
<gene>
    <name evidence="10" type="primary">pruA</name>
    <name evidence="10" type="ORF">FH608_036795</name>
</gene>
<dbReference type="InterPro" id="IPR005931">
    <property type="entry name" value="P5CDH/ALDH4A1"/>
</dbReference>
<dbReference type="InterPro" id="IPR015590">
    <property type="entry name" value="Aldehyde_DH_dom"/>
</dbReference>
<organism evidence="10 11">
    <name type="scientific">Nonomuraea phyllanthi</name>
    <dbReference type="NCBI Taxonomy" id="2219224"/>
    <lineage>
        <taxon>Bacteria</taxon>
        <taxon>Bacillati</taxon>
        <taxon>Actinomycetota</taxon>
        <taxon>Actinomycetes</taxon>
        <taxon>Streptosporangiales</taxon>
        <taxon>Streptosporangiaceae</taxon>
        <taxon>Nonomuraea</taxon>
    </lineage>
</organism>
<dbReference type="Pfam" id="PF00171">
    <property type="entry name" value="Aldedh"/>
    <property type="match status" value="1"/>
</dbReference>
<comment type="caution">
    <text evidence="10">The sequence shown here is derived from an EMBL/GenBank/DDBJ whole genome shotgun (WGS) entry which is preliminary data.</text>
</comment>
<comment type="catalytic activity">
    <reaction evidence="8">
        <text>L-glutamate 5-semialdehyde + NAD(+) + H2O = L-glutamate + NADH + 2 H(+)</text>
        <dbReference type="Rhea" id="RHEA:30235"/>
        <dbReference type="ChEBI" id="CHEBI:15377"/>
        <dbReference type="ChEBI" id="CHEBI:15378"/>
        <dbReference type="ChEBI" id="CHEBI:29985"/>
        <dbReference type="ChEBI" id="CHEBI:57540"/>
        <dbReference type="ChEBI" id="CHEBI:57945"/>
        <dbReference type="ChEBI" id="CHEBI:58066"/>
        <dbReference type="EC" id="1.2.1.88"/>
    </reaction>
</comment>
<reference evidence="10 11" key="1">
    <citation type="submission" date="2019-10" db="EMBL/GenBank/DDBJ databases">
        <title>Nonomuraea sp. nov., isolated from Phyllanthus amarus.</title>
        <authorList>
            <person name="Klykleung N."/>
            <person name="Tanasupawat S."/>
        </authorList>
    </citation>
    <scope>NUCLEOTIDE SEQUENCE [LARGE SCALE GENOMIC DNA]</scope>
    <source>
        <strain evidence="10 11">PA1-10</strain>
    </source>
</reference>
<evidence type="ECO:0000259" key="9">
    <source>
        <dbReference type="Pfam" id="PF00171"/>
    </source>
</evidence>
<evidence type="ECO:0000256" key="6">
    <source>
        <dbReference type="ARBA" id="ARBA00023062"/>
    </source>
</evidence>
<comment type="similarity">
    <text evidence="2">Belongs to the aldehyde dehydrogenase family.</text>
</comment>
<dbReference type="Gene3D" id="3.40.605.10">
    <property type="entry name" value="Aldehyde Dehydrogenase, Chain A, domain 1"/>
    <property type="match status" value="1"/>
</dbReference>
<dbReference type="Proteomes" id="UP000312512">
    <property type="component" value="Unassembled WGS sequence"/>
</dbReference>
<feature type="domain" description="Aldehyde dehydrogenase" evidence="9">
    <location>
        <begin position="57"/>
        <end position="512"/>
    </location>
</feature>
<comment type="pathway">
    <text evidence="1">Amino-acid degradation; L-proline degradation into L-glutamate; L-glutamate from L-proline: step 2/2.</text>
</comment>
<dbReference type="InterPro" id="IPR016163">
    <property type="entry name" value="Ald_DH_C"/>
</dbReference>
<dbReference type="OrthoDB" id="3802174at2"/>
<evidence type="ECO:0000256" key="8">
    <source>
        <dbReference type="ARBA" id="ARBA00048142"/>
    </source>
</evidence>
<evidence type="ECO:0000256" key="4">
    <source>
        <dbReference type="ARBA" id="ARBA00023002"/>
    </source>
</evidence>
<evidence type="ECO:0000256" key="3">
    <source>
        <dbReference type="ARBA" id="ARBA00012884"/>
    </source>
</evidence>
<evidence type="ECO:0000313" key="10">
    <source>
        <dbReference type="EMBL" id="KAB8190021.1"/>
    </source>
</evidence>
<evidence type="ECO:0000256" key="2">
    <source>
        <dbReference type="ARBA" id="ARBA00009986"/>
    </source>
</evidence>